<reference evidence="3 4" key="1">
    <citation type="journal article" date="2013" name="Genome Announc.">
        <title>Complete Genome Sequence of the Solvent Producer Clostridium saccharobutylicum NCP262 (DSM 13864).</title>
        <authorList>
            <person name="Poehlein A."/>
            <person name="Hartwich K."/>
            <person name="Krabben P."/>
            <person name="Ehrenreich A."/>
            <person name="Liebl W."/>
            <person name="Durre P."/>
            <person name="Gottschalk G."/>
            <person name="Daniel R."/>
        </authorList>
    </citation>
    <scope>NUCLEOTIDE SEQUENCE [LARGE SCALE GENOMIC DNA]</scope>
    <source>
        <strain evidence="3">DSM 13864</strain>
    </source>
</reference>
<keyword evidence="1" id="KW-0175">Coiled coil</keyword>
<keyword evidence="4" id="KW-1185">Reference proteome</keyword>
<dbReference type="PATRIC" id="fig|1345695.10.peg.4012"/>
<gene>
    <name evidence="3" type="ORF">CLSA_c04480</name>
</gene>
<dbReference type="RefSeq" id="WP_022743768.1">
    <property type="nucleotide sequence ID" value="NC_022571.1"/>
</dbReference>
<feature type="coiled-coil region" evidence="1">
    <location>
        <begin position="42"/>
        <end position="73"/>
    </location>
</feature>
<dbReference type="SUPFAM" id="SSF52540">
    <property type="entry name" value="P-loop containing nucleoside triphosphate hydrolases"/>
    <property type="match status" value="1"/>
</dbReference>
<dbReference type="InterPro" id="IPR027417">
    <property type="entry name" value="P-loop_NTPase"/>
</dbReference>
<dbReference type="EMBL" id="CP006721">
    <property type="protein sequence ID" value="AGX41479.1"/>
    <property type="molecule type" value="Genomic_DNA"/>
</dbReference>
<evidence type="ECO:0000313" key="4">
    <source>
        <dbReference type="Proteomes" id="UP000017118"/>
    </source>
</evidence>
<dbReference type="PANTHER" id="PTHR43384:SF10">
    <property type="entry name" value="ATPASE INVOLVED IN CHROMOSOME PARTITIONING, PARA_MIND FAMILY"/>
    <property type="match status" value="1"/>
</dbReference>
<dbReference type="GO" id="GO:0005829">
    <property type="term" value="C:cytosol"/>
    <property type="evidence" value="ECO:0007669"/>
    <property type="project" value="TreeGrafter"/>
</dbReference>
<proteinExistence type="predicted"/>
<dbReference type="GO" id="GO:0009898">
    <property type="term" value="C:cytoplasmic side of plasma membrane"/>
    <property type="evidence" value="ECO:0007669"/>
    <property type="project" value="TreeGrafter"/>
</dbReference>
<dbReference type="Gene3D" id="3.40.50.300">
    <property type="entry name" value="P-loop containing nucleotide triphosphate hydrolases"/>
    <property type="match status" value="1"/>
</dbReference>
<dbReference type="HOGENOM" id="CLU_383438_0_0_9"/>
<dbReference type="GO" id="GO:0016887">
    <property type="term" value="F:ATP hydrolysis activity"/>
    <property type="evidence" value="ECO:0007669"/>
    <property type="project" value="TreeGrafter"/>
</dbReference>
<evidence type="ECO:0000256" key="1">
    <source>
        <dbReference type="SAM" id="Coils"/>
    </source>
</evidence>
<dbReference type="OrthoDB" id="3035369at2"/>
<accession>U5ML23</accession>
<evidence type="ECO:0000259" key="2">
    <source>
        <dbReference type="Pfam" id="PF13614"/>
    </source>
</evidence>
<dbReference type="Proteomes" id="UP000017118">
    <property type="component" value="Chromosome"/>
</dbReference>
<dbReference type="KEGG" id="csb:CLSA_c04480"/>
<dbReference type="PANTHER" id="PTHR43384">
    <property type="entry name" value="SEPTUM SITE-DETERMINING PROTEIN MIND HOMOLOG, CHLOROPLASTIC-RELATED"/>
    <property type="match status" value="1"/>
</dbReference>
<dbReference type="eggNOG" id="COG0455">
    <property type="taxonomic scope" value="Bacteria"/>
</dbReference>
<dbReference type="GeneID" id="55473004"/>
<dbReference type="GO" id="GO:0005524">
    <property type="term" value="F:ATP binding"/>
    <property type="evidence" value="ECO:0007669"/>
    <property type="project" value="TreeGrafter"/>
</dbReference>
<organism evidence="3 4">
    <name type="scientific">Clostridium saccharobutylicum DSM 13864</name>
    <dbReference type="NCBI Taxonomy" id="1345695"/>
    <lineage>
        <taxon>Bacteria</taxon>
        <taxon>Bacillati</taxon>
        <taxon>Bacillota</taxon>
        <taxon>Clostridia</taxon>
        <taxon>Eubacteriales</taxon>
        <taxon>Clostridiaceae</taxon>
        <taxon>Clostridium</taxon>
    </lineage>
</organism>
<sequence>MRKIDVRQELQNILEKQFVQDKEKEWISVEKININRVDITIVSEKDESINEIQKRIESLIEEFNINLENYEKIHLGFLNVYTVEEAEFIGIEKPKKRKTTIASFGTIIDENENNIINSKKENKHCKVISFYSYKGGVGRTIALMQTANLLALKGKKIALIDLDIEAPSFNEIFSESIQSDKGLMNYLYSKLYNLDKIEVSSIVSKLPLNASGDVYIVPTGNINKKYVKMLEALKEKRISENKYIEELVDELYKNYNIDYVLIDSRTGINNWGALAIGEIADEVMLFAYPNEENVKGINLILDMIQDRKKCTVVFSRIADTDEGIRKAKELFNKIDIEQEFMGIEYDSSIAVSSKYPIENKLNKFNCISDFILEDEINRSNSKWINNNKETVDKILVCLSEGKNFNNIITNDEKKFKEKSNFIVVKNNKIKLEELINNEEEKIIRVNFVNEKIGVYKNTCTFVADILANVLFSYENNIDNDDGIIPNKQLEYYLSSLKEGLKDDNAESLEHVIRNFSVKLEQIKQVKENLYFVLDIDELMNYVKKKMKFDYFKLILETIRFLNGLKDVQFKIILDEGQYKQYEEELLKEVKANLLNLSWNFINGEILINNIKQILDETSIYVYENINGKFDIFKLSKDMITDMFSLNNRYDTNLIYCKRIDSTKYSKEFANWLSEKMHEKEKLSKKDILDVIKETAKIEIEANRKDKTSILTFESFNEVMEK</sequence>
<dbReference type="Pfam" id="PF13614">
    <property type="entry name" value="AAA_31"/>
    <property type="match status" value="1"/>
</dbReference>
<dbReference type="NCBIfam" id="NF047398">
    <property type="entry name" value="AAA_KGGVGR"/>
    <property type="match status" value="1"/>
</dbReference>
<feature type="domain" description="AAA" evidence="2">
    <location>
        <begin position="126"/>
        <end position="308"/>
    </location>
</feature>
<dbReference type="InterPro" id="IPR025669">
    <property type="entry name" value="AAA_dom"/>
</dbReference>
<evidence type="ECO:0000313" key="3">
    <source>
        <dbReference type="EMBL" id="AGX41479.1"/>
    </source>
</evidence>
<name>U5ML23_CLOSA</name>
<dbReference type="InterPro" id="IPR050625">
    <property type="entry name" value="ParA/MinD_ATPase"/>
</dbReference>
<protein>
    <submittedName>
        <fullName evidence="3">ATPases involved in chromosome partitioning</fullName>
    </submittedName>
</protein>
<dbReference type="AlphaFoldDB" id="U5ML23"/>
<dbReference type="GO" id="GO:0051782">
    <property type="term" value="P:negative regulation of cell division"/>
    <property type="evidence" value="ECO:0007669"/>
    <property type="project" value="TreeGrafter"/>
</dbReference>